<dbReference type="AlphaFoldDB" id="A0AAN9M0P0"/>
<dbReference type="Proteomes" id="UP001374584">
    <property type="component" value="Unassembled WGS sequence"/>
</dbReference>
<keyword evidence="2" id="KW-1185">Reference proteome</keyword>
<proteinExistence type="predicted"/>
<evidence type="ECO:0000313" key="1">
    <source>
        <dbReference type="EMBL" id="KAK7345990.1"/>
    </source>
</evidence>
<comment type="caution">
    <text evidence="1">The sequence shown here is derived from an EMBL/GenBank/DDBJ whole genome shotgun (WGS) entry which is preliminary data.</text>
</comment>
<evidence type="ECO:0000313" key="2">
    <source>
        <dbReference type="Proteomes" id="UP001374584"/>
    </source>
</evidence>
<sequence>MSFSFKDSLCGIFFLSIEINGLRIGWETMFLLLYKGGLAAGYGGHGLGAYGCGLVDVHSPHVEVHFLDDKPRDWLFLDQNQNSLVSLEVDDKILKVEELWRETMP</sequence>
<name>A0AAN9M0P0_PHACN</name>
<gene>
    <name evidence="1" type="ORF">VNO80_20503</name>
</gene>
<accession>A0AAN9M0P0</accession>
<dbReference type="EMBL" id="JAYMYR010000008">
    <property type="protein sequence ID" value="KAK7345990.1"/>
    <property type="molecule type" value="Genomic_DNA"/>
</dbReference>
<protein>
    <submittedName>
        <fullName evidence="1">Uncharacterized protein</fullName>
    </submittedName>
</protein>
<reference evidence="1 2" key="1">
    <citation type="submission" date="2024-01" db="EMBL/GenBank/DDBJ databases">
        <title>The genomes of 5 underutilized Papilionoideae crops provide insights into root nodulation and disease resistanc.</title>
        <authorList>
            <person name="Jiang F."/>
        </authorList>
    </citation>
    <scope>NUCLEOTIDE SEQUENCE [LARGE SCALE GENOMIC DNA]</scope>
    <source>
        <strain evidence="1">JINMINGXINNONG_FW02</strain>
        <tissue evidence="1">Leaves</tissue>
    </source>
</reference>
<organism evidence="1 2">
    <name type="scientific">Phaseolus coccineus</name>
    <name type="common">Scarlet runner bean</name>
    <name type="synonym">Phaseolus multiflorus</name>
    <dbReference type="NCBI Taxonomy" id="3886"/>
    <lineage>
        <taxon>Eukaryota</taxon>
        <taxon>Viridiplantae</taxon>
        <taxon>Streptophyta</taxon>
        <taxon>Embryophyta</taxon>
        <taxon>Tracheophyta</taxon>
        <taxon>Spermatophyta</taxon>
        <taxon>Magnoliopsida</taxon>
        <taxon>eudicotyledons</taxon>
        <taxon>Gunneridae</taxon>
        <taxon>Pentapetalae</taxon>
        <taxon>rosids</taxon>
        <taxon>fabids</taxon>
        <taxon>Fabales</taxon>
        <taxon>Fabaceae</taxon>
        <taxon>Papilionoideae</taxon>
        <taxon>50 kb inversion clade</taxon>
        <taxon>NPAAA clade</taxon>
        <taxon>indigoferoid/millettioid clade</taxon>
        <taxon>Phaseoleae</taxon>
        <taxon>Phaseolus</taxon>
    </lineage>
</organism>